<sequence>MFKLVVLTTVLAAAVANPITFWGAGLASPLASRIAAPWASPIFSPLAAQAGPLAPIGAPNYRGPLSLAPGQPANILAADGRPLDTLDVNLDRAVHYSARAVEQNGRRLQKRSIVAANLAATNLAAANLAGASLAAGSLGVAPFAAGPFAAGSLATGPLAFGPLATTGLAVTPLTAGRSWVGPAPVGLSGAASFAPLGLQAGARLVL</sequence>
<dbReference type="OrthoDB" id="7490114at2759"/>
<dbReference type="RefSeq" id="XP_023936687.1">
    <property type="nucleotide sequence ID" value="XM_024080919.2"/>
</dbReference>
<dbReference type="AlphaFoldDB" id="A0A6J1MUQ2"/>
<dbReference type="GeneID" id="112044913"/>
<proteinExistence type="predicted"/>
<dbReference type="KEGG" id="bany:112044913"/>
<gene>
    <name evidence="3" type="primary">LOC112044913</name>
</gene>
<keyword evidence="2" id="KW-1185">Reference proteome</keyword>
<evidence type="ECO:0000313" key="2">
    <source>
        <dbReference type="Proteomes" id="UP001652582"/>
    </source>
</evidence>
<feature type="signal peptide" evidence="1">
    <location>
        <begin position="1"/>
        <end position="16"/>
    </location>
</feature>
<evidence type="ECO:0000256" key="1">
    <source>
        <dbReference type="SAM" id="SignalP"/>
    </source>
</evidence>
<dbReference type="Proteomes" id="UP001652582">
    <property type="component" value="Chromosome 15"/>
</dbReference>
<protein>
    <submittedName>
        <fullName evidence="3">Uncharacterized protein LOC112044913</fullName>
    </submittedName>
</protein>
<keyword evidence="1" id="KW-0732">Signal</keyword>
<reference evidence="3" key="1">
    <citation type="submission" date="2025-08" db="UniProtKB">
        <authorList>
            <consortium name="RefSeq"/>
        </authorList>
    </citation>
    <scope>IDENTIFICATION</scope>
</reference>
<organism evidence="2 3">
    <name type="scientific">Bicyclus anynana</name>
    <name type="common">Squinting bush brown butterfly</name>
    <dbReference type="NCBI Taxonomy" id="110368"/>
    <lineage>
        <taxon>Eukaryota</taxon>
        <taxon>Metazoa</taxon>
        <taxon>Ecdysozoa</taxon>
        <taxon>Arthropoda</taxon>
        <taxon>Hexapoda</taxon>
        <taxon>Insecta</taxon>
        <taxon>Pterygota</taxon>
        <taxon>Neoptera</taxon>
        <taxon>Endopterygota</taxon>
        <taxon>Lepidoptera</taxon>
        <taxon>Glossata</taxon>
        <taxon>Ditrysia</taxon>
        <taxon>Papilionoidea</taxon>
        <taxon>Nymphalidae</taxon>
        <taxon>Satyrinae</taxon>
        <taxon>Satyrini</taxon>
        <taxon>Mycalesina</taxon>
        <taxon>Bicyclus</taxon>
    </lineage>
</organism>
<name>A0A6J1MUQ2_BICAN</name>
<feature type="chain" id="PRO_5026871801" evidence="1">
    <location>
        <begin position="17"/>
        <end position="206"/>
    </location>
</feature>
<accession>A0A6J1MUQ2</accession>
<evidence type="ECO:0000313" key="3">
    <source>
        <dbReference type="RefSeq" id="XP_023936687.1"/>
    </source>
</evidence>